<name>A0ABM4CJP9_HYDVU</name>
<keyword evidence="1" id="KW-0812">Transmembrane</keyword>
<feature type="transmembrane region" description="Helical" evidence="1">
    <location>
        <begin position="96"/>
        <end position="119"/>
    </location>
</feature>
<keyword evidence="1" id="KW-1133">Transmembrane helix</keyword>
<evidence type="ECO:0000256" key="1">
    <source>
        <dbReference type="SAM" id="Phobius"/>
    </source>
</evidence>
<dbReference type="GeneID" id="100197871"/>
<dbReference type="Proteomes" id="UP001652625">
    <property type="component" value="Chromosome 09"/>
</dbReference>
<reference evidence="3" key="1">
    <citation type="submission" date="2025-08" db="UniProtKB">
        <authorList>
            <consortium name="RefSeq"/>
        </authorList>
    </citation>
    <scope>IDENTIFICATION</scope>
</reference>
<organism evidence="2 3">
    <name type="scientific">Hydra vulgaris</name>
    <name type="common">Hydra</name>
    <name type="synonym">Hydra attenuata</name>
    <dbReference type="NCBI Taxonomy" id="6087"/>
    <lineage>
        <taxon>Eukaryota</taxon>
        <taxon>Metazoa</taxon>
        <taxon>Cnidaria</taxon>
        <taxon>Hydrozoa</taxon>
        <taxon>Hydroidolina</taxon>
        <taxon>Anthoathecata</taxon>
        <taxon>Aplanulata</taxon>
        <taxon>Hydridae</taxon>
        <taxon>Hydra</taxon>
    </lineage>
</organism>
<sequence length="290" mass="32654">MTLYEKSSSNFSDEGSQMLSTEEFEMMDIHDYANPQELKKSLEKADGLKKKNLVYEPLPPRNKTNGFTKTACSPSYEEKLLVQNKKSFMKERLQRFLIVVIILMSLGSFTLSVLTTFGVTQASCNKCIKEVYIPVSSSASLKGGHAMDVEKFTELENNITYLKKMLASLQNHVKFLESNYSVFKTFQQGPPGPPGPPGDYYIKKCEFRTKIVSSTYKFEVSLSMVEAKVESEEGFLIIGVTCMGGEENGLIYENVGNKPAFKCRCAGAPKTKAFYTDELKCRAHYWLCPI</sequence>
<keyword evidence="2" id="KW-1185">Reference proteome</keyword>
<accession>A0ABM4CJP9</accession>
<evidence type="ECO:0000313" key="3">
    <source>
        <dbReference type="RefSeq" id="XP_065661988.1"/>
    </source>
</evidence>
<protein>
    <submittedName>
        <fullName evidence="3">Uncharacterized protein LOC100197871</fullName>
    </submittedName>
</protein>
<proteinExistence type="predicted"/>
<dbReference type="RefSeq" id="XP_065661988.1">
    <property type="nucleotide sequence ID" value="XM_065805916.1"/>
</dbReference>
<gene>
    <name evidence="3" type="primary">LOC100197871</name>
</gene>
<keyword evidence="1" id="KW-0472">Membrane</keyword>
<evidence type="ECO:0000313" key="2">
    <source>
        <dbReference type="Proteomes" id="UP001652625"/>
    </source>
</evidence>